<sequence>MGSVHTGPLRDSWRPRRSKEREEQERKEEAREAVSSGPREAERGERRALFGNVLQSDVGFRRRDGGRVETTGGGVEHVAQDRYGAQRRPPAHNRTLSVSSSISTSLVRRSGQPSSSSSGIFVRRGERAREERATLPLGAKRAGSGVPTAQAHAGKRSDRKILACETLAKDASESGRGDFFDEGERERRKDENLLLTLPASAYPPSPLYPGIRLLPQSLRSRSAFQHFSGLVDLTTISPLSPPVASEPSSQLSRGGTDTAMNGPSNGVSGRRSAENARLDATNRKEDEAEEGDEGDRKSEVSPPDVALGIQKEVRVSEKRILDGHERMAGSNSSCNGTESAGVATEVQESSACEEESVTTRDIASESAFDQAAFRAMGVTHPSLLASLEQAGISTPTAIQRLTAKSLLLSQEDRVPPSAGSSAASGHGCAREMVRPAPRLWLLEAFTGSGKTLAFLLPILQQMLENATPFPQRASIPSIEALILAPGRELAAQIYAVCRALIPAVSLPLSQREEGRRGDNEGASSLSSASPCSSELPVLRPCLLVGGANPERQVERLKRQRPNIVIATPGRLLSFLSSPRGRMRRLVNLRLCTSVVLDEVDALLEEKPLLAASVVKTSEETSVLPPTEERVDSVGEEGDCGGKVDRGTGVDLKCGATHRSGEEEKRAKLEKKRRERLERAMRKQLEALLSRWEARKRFEMWKERKAQREEEEHILGRLRQKGHGESEEAAWKAREEEEASWRVLEELKTRDGTKKKVSFAEQEKHFQTERAKYLRDTQERLRRKLEAQLATPIGADRPGTLRDVQAIMRHLAVNWQRRETADGGVRTLSGKKNNGQDTYAT</sequence>
<dbReference type="GO" id="GO:0003676">
    <property type="term" value="F:nucleic acid binding"/>
    <property type="evidence" value="ECO:0007669"/>
    <property type="project" value="InterPro"/>
</dbReference>
<feature type="region of interest" description="Disordered" evidence="6">
    <location>
        <begin position="235"/>
        <end position="313"/>
    </location>
</feature>
<dbReference type="GO" id="GO:0003724">
    <property type="term" value="F:RNA helicase activity"/>
    <property type="evidence" value="ECO:0007669"/>
    <property type="project" value="TreeGrafter"/>
</dbReference>
<keyword evidence="1" id="KW-0547">Nucleotide-binding</keyword>
<feature type="region of interest" description="Disordered" evidence="6">
    <location>
        <begin position="173"/>
        <end position="192"/>
    </location>
</feature>
<evidence type="ECO:0000256" key="4">
    <source>
        <dbReference type="ARBA" id="ARBA00022840"/>
    </source>
</evidence>
<evidence type="ECO:0000256" key="2">
    <source>
        <dbReference type="ARBA" id="ARBA00022801"/>
    </source>
</evidence>
<feature type="region of interest" description="Disordered" evidence="6">
    <location>
        <begin position="620"/>
        <end position="641"/>
    </location>
</feature>
<keyword evidence="4" id="KW-0067">ATP-binding</keyword>
<evidence type="ECO:0000259" key="7">
    <source>
        <dbReference type="PROSITE" id="PS51192"/>
    </source>
</evidence>
<dbReference type="PANTHER" id="PTHR47959">
    <property type="entry name" value="ATP-DEPENDENT RNA HELICASE RHLE-RELATED"/>
    <property type="match status" value="1"/>
</dbReference>
<proteinExistence type="predicted"/>
<accession>A0A0F7UT42</accession>
<organism evidence="8">
    <name type="scientific">Neospora caninum (strain Liverpool)</name>
    <dbReference type="NCBI Taxonomy" id="572307"/>
    <lineage>
        <taxon>Eukaryota</taxon>
        <taxon>Sar</taxon>
        <taxon>Alveolata</taxon>
        <taxon>Apicomplexa</taxon>
        <taxon>Conoidasida</taxon>
        <taxon>Coccidia</taxon>
        <taxon>Eucoccidiorida</taxon>
        <taxon>Eimeriorina</taxon>
        <taxon>Sarcocystidae</taxon>
        <taxon>Neospora</taxon>
    </lineage>
</organism>
<evidence type="ECO:0000256" key="6">
    <source>
        <dbReference type="SAM" id="MobiDB-lite"/>
    </source>
</evidence>
<feature type="compositionally biased region" description="Basic and acidic residues" evidence="6">
    <location>
        <begin position="11"/>
        <end position="32"/>
    </location>
</feature>
<evidence type="ECO:0000256" key="3">
    <source>
        <dbReference type="ARBA" id="ARBA00022806"/>
    </source>
</evidence>
<feature type="compositionally biased region" description="Basic and acidic residues" evidence="6">
    <location>
        <begin position="39"/>
        <end position="48"/>
    </location>
</feature>
<dbReference type="InterPro" id="IPR014001">
    <property type="entry name" value="Helicase_ATP-bd"/>
</dbReference>
<keyword evidence="3" id="KW-0347">Helicase</keyword>
<feature type="region of interest" description="Disordered" evidence="6">
    <location>
        <begin position="510"/>
        <end position="533"/>
    </location>
</feature>
<feature type="compositionally biased region" description="Polar residues" evidence="6">
    <location>
        <begin position="246"/>
        <end position="267"/>
    </location>
</feature>
<feature type="compositionally biased region" description="Basic and acidic residues" evidence="6">
    <location>
        <begin position="123"/>
        <end position="133"/>
    </location>
</feature>
<feature type="compositionally biased region" description="Low complexity" evidence="6">
    <location>
        <begin position="522"/>
        <end position="533"/>
    </location>
</feature>
<evidence type="ECO:0000256" key="1">
    <source>
        <dbReference type="ARBA" id="ARBA00022741"/>
    </source>
</evidence>
<dbReference type="AlphaFoldDB" id="A0A0F7UT42"/>
<dbReference type="InterPro" id="IPR044742">
    <property type="entry name" value="DEAD/DEAH_RhlB"/>
</dbReference>
<keyword evidence="5" id="KW-0175">Coiled coil</keyword>
<feature type="compositionally biased region" description="Basic and acidic residues" evidence="6">
    <location>
        <begin position="510"/>
        <end position="519"/>
    </location>
</feature>
<feature type="compositionally biased region" description="Basic and acidic residues" evidence="6">
    <location>
        <begin position="271"/>
        <end position="286"/>
    </location>
</feature>
<dbReference type="GO" id="GO:0005829">
    <property type="term" value="C:cytosol"/>
    <property type="evidence" value="ECO:0007669"/>
    <property type="project" value="TreeGrafter"/>
</dbReference>
<dbReference type="Gene3D" id="3.40.50.300">
    <property type="entry name" value="P-loop containing nucleotide triphosphate hydrolases"/>
    <property type="match status" value="1"/>
</dbReference>
<dbReference type="GO" id="GO:0016787">
    <property type="term" value="F:hydrolase activity"/>
    <property type="evidence" value="ECO:0007669"/>
    <property type="project" value="UniProtKB-KW"/>
</dbReference>
<dbReference type="PROSITE" id="PS51192">
    <property type="entry name" value="HELICASE_ATP_BIND_1"/>
    <property type="match status" value="1"/>
</dbReference>
<feature type="compositionally biased region" description="Low complexity" evidence="6">
    <location>
        <begin position="95"/>
        <end position="118"/>
    </location>
</feature>
<feature type="domain" description="Helicase ATP-binding" evidence="7">
    <location>
        <begin position="431"/>
        <end position="631"/>
    </location>
</feature>
<dbReference type="CDD" id="cd00268">
    <property type="entry name" value="DEADc"/>
    <property type="match status" value="1"/>
</dbReference>
<dbReference type="InterPro" id="IPR050079">
    <property type="entry name" value="DEAD_box_RNA_helicase"/>
</dbReference>
<feature type="region of interest" description="Disordered" evidence="6">
    <location>
        <begin position="1"/>
        <end position="158"/>
    </location>
</feature>
<dbReference type="SMART" id="SM00487">
    <property type="entry name" value="DEXDc"/>
    <property type="match status" value="1"/>
</dbReference>
<reference evidence="8" key="1">
    <citation type="journal article" date="2015" name="PLoS ONE">
        <title>Comprehensive Evaluation of Toxoplasma gondii VEG and Neospora caninum LIV Genomes with Tachyzoite Stage Transcriptome and Proteome Defines Novel Transcript Features.</title>
        <authorList>
            <person name="Ramaprasad A."/>
            <person name="Mourier T."/>
            <person name="Naeem R."/>
            <person name="Malas T.B."/>
            <person name="Moussa E."/>
            <person name="Panigrahi A."/>
            <person name="Vermont S.J."/>
            <person name="Otto T.D."/>
            <person name="Wastling J."/>
            <person name="Pain A."/>
        </authorList>
    </citation>
    <scope>NUCLEOTIDE SEQUENCE</scope>
    <source>
        <strain evidence="8">Liverpool</strain>
    </source>
</reference>
<gene>
    <name evidence="8" type="ORF">BN1204_069030</name>
</gene>
<dbReference type="PANTHER" id="PTHR47959:SF1">
    <property type="entry name" value="ATP-DEPENDENT RNA HELICASE DBPA"/>
    <property type="match status" value="1"/>
</dbReference>
<dbReference type="InterPro" id="IPR027417">
    <property type="entry name" value="P-loop_NTPase"/>
</dbReference>
<dbReference type="SUPFAM" id="SSF52540">
    <property type="entry name" value="P-loop containing nucleoside triphosphate hydrolases"/>
    <property type="match status" value="1"/>
</dbReference>
<keyword evidence="2" id="KW-0378">Hydrolase</keyword>
<evidence type="ECO:0000313" key="8">
    <source>
        <dbReference type="EMBL" id="CEL71242.1"/>
    </source>
</evidence>
<dbReference type="GO" id="GO:0005524">
    <property type="term" value="F:ATP binding"/>
    <property type="evidence" value="ECO:0007669"/>
    <property type="project" value="UniProtKB-KW"/>
</dbReference>
<dbReference type="EMBL" id="LN714488">
    <property type="protein sequence ID" value="CEL71242.1"/>
    <property type="molecule type" value="Genomic_DNA"/>
</dbReference>
<feature type="coiled-coil region" evidence="5">
    <location>
        <begin position="659"/>
        <end position="686"/>
    </location>
</feature>
<dbReference type="Pfam" id="PF00270">
    <property type="entry name" value="DEAD"/>
    <property type="match status" value="1"/>
</dbReference>
<name>A0A0F7UT42_NEOCL</name>
<dbReference type="InterPro" id="IPR011545">
    <property type="entry name" value="DEAD/DEAH_box_helicase_dom"/>
</dbReference>
<protein>
    <recommendedName>
        <fullName evidence="7">Helicase ATP-binding domain-containing protein</fullName>
    </recommendedName>
</protein>
<evidence type="ECO:0000256" key="5">
    <source>
        <dbReference type="SAM" id="Coils"/>
    </source>
</evidence>